<feature type="transmembrane region" description="Helical" evidence="1">
    <location>
        <begin position="20"/>
        <end position="40"/>
    </location>
</feature>
<keyword evidence="1" id="KW-1133">Transmembrane helix</keyword>
<name>A0A2H0CGB8_9BACT</name>
<accession>A0A2H0CGB8</accession>
<dbReference type="InterPro" id="IPR012902">
    <property type="entry name" value="N_methyl_site"/>
</dbReference>
<dbReference type="EMBL" id="PCTI01000047">
    <property type="protein sequence ID" value="PIP68809.1"/>
    <property type="molecule type" value="Genomic_DNA"/>
</dbReference>
<evidence type="ECO:0000313" key="2">
    <source>
        <dbReference type="EMBL" id="PIP68809.1"/>
    </source>
</evidence>
<proteinExistence type="predicted"/>
<dbReference type="NCBIfam" id="TIGR02532">
    <property type="entry name" value="IV_pilin_GFxxxE"/>
    <property type="match status" value="1"/>
</dbReference>
<reference evidence="2 3" key="1">
    <citation type="submission" date="2017-09" db="EMBL/GenBank/DDBJ databases">
        <title>Depth-based differentiation of microbial function through sediment-hosted aquifers and enrichment of novel symbionts in the deep terrestrial subsurface.</title>
        <authorList>
            <person name="Probst A.J."/>
            <person name="Ladd B."/>
            <person name="Jarett J.K."/>
            <person name="Geller-Mcgrath D.E."/>
            <person name="Sieber C.M."/>
            <person name="Emerson J.B."/>
            <person name="Anantharaman K."/>
            <person name="Thomas B.C."/>
            <person name="Malmstrom R."/>
            <person name="Stieglmeier M."/>
            <person name="Klingl A."/>
            <person name="Woyke T."/>
            <person name="Ryan C.M."/>
            <person name="Banfield J.F."/>
        </authorList>
    </citation>
    <scope>NUCLEOTIDE SEQUENCE [LARGE SCALE GENOMIC DNA]</scope>
    <source>
        <strain evidence="2">CG22_combo_CG10-13_8_21_14_all_32_8</strain>
    </source>
</reference>
<sequence length="164" mass="18465">MQNKKNNQSGYTIIETMISITIFLVVIMIGMSALLNVNLIHKKSQDMRSILDNLSFIMEDMSRNLRTGYDYYCGSGVSEIPLSCENGKTLFFEEATGETGKTDDQWGYEIKFNGDTYDINKSTDGGSTWIQLNPEEVKLSSYSIFTVTGAKPPNEDLQQPYVII</sequence>
<evidence type="ECO:0000256" key="1">
    <source>
        <dbReference type="SAM" id="Phobius"/>
    </source>
</evidence>
<protein>
    <submittedName>
        <fullName evidence="2">Uncharacterized protein</fullName>
    </submittedName>
</protein>
<dbReference type="Proteomes" id="UP000229176">
    <property type="component" value="Unassembled WGS sequence"/>
</dbReference>
<gene>
    <name evidence="2" type="ORF">COW91_02825</name>
</gene>
<keyword evidence="1" id="KW-0812">Transmembrane</keyword>
<feature type="non-terminal residue" evidence="2">
    <location>
        <position position="164"/>
    </location>
</feature>
<evidence type="ECO:0000313" key="3">
    <source>
        <dbReference type="Proteomes" id="UP000229176"/>
    </source>
</evidence>
<dbReference type="AlphaFoldDB" id="A0A2H0CGB8"/>
<organism evidence="2 3">
    <name type="scientific">Candidatus Nomurabacteria bacterium CG22_combo_CG10-13_8_21_14_all_32_8</name>
    <dbReference type="NCBI Taxonomy" id="1974732"/>
    <lineage>
        <taxon>Bacteria</taxon>
        <taxon>Candidatus Nomuraibacteriota</taxon>
    </lineage>
</organism>
<keyword evidence="1" id="KW-0472">Membrane</keyword>
<dbReference type="Pfam" id="PF07963">
    <property type="entry name" value="N_methyl"/>
    <property type="match status" value="1"/>
</dbReference>
<comment type="caution">
    <text evidence="2">The sequence shown here is derived from an EMBL/GenBank/DDBJ whole genome shotgun (WGS) entry which is preliminary data.</text>
</comment>